<evidence type="ECO:0000313" key="2">
    <source>
        <dbReference type="Proteomes" id="UP000460718"/>
    </source>
</evidence>
<dbReference type="Proteomes" id="UP000460718">
    <property type="component" value="Unassembled WGS sequence"/>
</dbReference>
<protein>
    <submittedName>
        <fullName evidence="1">Uncharacterized protein</fullName>
    </submittedName>
</protein>
<reference evidence="1 2" key="1">
    <citation type="submission" date="2018-09" db="EMBL/GenBank/DDBJ databases">
        <title>Genomic investigation of the strawberry pathogen Phytophthora fragariae indicates pathogenicity is determined by transcriptional variation in three key races.</title>
        <authorList>
            <person name="Adams T.M."/>
            <person name="Armitage A.D."/>
            <person name="Sobczyk M.K."/>
            <person name="Bates H.J."/>
            <person name="Dunwell J.M."/>
            <person name="Nellist C.F."/>
            <person name="Harrison R.J."/>
        </authorList>
    </citation>
    <scope>NUCLEOTIDE SEQUENCE [LARGE SCALE GENOMIC DNA]</scope>
    <source>
        <strain evidence="1 2">SCRP245</strain>
    </source>
</reference>
<gene>
    <name evidence="1" type="ORF">PF011_g30206</name>
</gene>
<proteinExistence type="predicted"/>
<dbReference type="EMBL" id="QXFW01006105">
    <property type="protein sequence ID" value="KAE8960108.1"/>
    <property type="molecule type" value="Genomic_DNA"/>
</dbReference>
<comment type="caution">
    <text evidence="1">The sequence shown here is derived from an EMBL/GenBank/DDBJ whole genome shotgun (WGS) entry which is preliminary data.</text>
</comment>
<accession>A0A6A3GT57</accession>
<name>A0A6A3GT57_9STRA</name>
<organism evidence="1 2">
    <name type="scientific">Phytophthora fragariae</name>
    <dbReference type="NCBI Taxonomy" id="53985"/>
    <lineage>
        <taxon>Eukaryota</taxon>
        <taxon>Sar</taxon>
        <taxon>Stramenopiles</taxon>
        <taxon>Oomycota</taxon>
        <taxon>Peronosporomycetes</taxon>
        <taxon>Peronosporales</taxon>
        <taxon>Peronosporaceae</taxon>
        <taxon>Phytophthora</taxon>
    </lineage>
</organism>
<feature type="non-terminal residue" evidence="1">
    <location>
        <position position="1"/>
    </location>
</feature>
<sequence>QVEQDKPFERLLKPGVQLQKFPIRPQT</sequence>
<evidence type="ECO:0000313" key="1">
    <source>
        <dbReference type="EMBL" id="KAE8960108.1"/>
    </source>
</evidence>
<dbReference type="AlphaFoldDB" id="A0A6A3GT57"/>